<keyword evidence="2" id="KW-1185">Reference proteome</keyword>
<protein>
    <submittedName>
        <fullName evidence="1">Uncharacterized protein</fullName>
    </submittedName>
</protein>
<proteinExistence type="predicted"/>
<dbReference type="RefSeq" id="WP_346754947.1">
    <property type="nucleotide sequence ID" value="NZ_JAUJEA010000013.1"/>
</dbReference>
<dbReference type="Proteomes" id="UP001172082">
    <property type="component" value="Unassembled WGS sequence"/>
</dbReference>
<reference evidence="1" key="1">
    <citation type="submission" date="2023-06" db="EMBL/GenBank/DDBJ databases">
        <title>Genomic of Parafulvivirga corallium.</title>
        <authorList>
            <person name="Wang G."/>
        </authorList>
    </citation>
    <scope>NUCLEOTIDE SEQUENCE</scope>
    <source>
        <strain evidence="1">BMA10</strain>
    </source>
</reference>
<gene>
    <name evidence="1" type="ORF">QQ008_26290</name>
</gene>
<organism evidence="1 2">
    <name type="scientific">Splendidivirga corallicola</name>
    <dbReference type="NCBI Taxonomy" id="3051826"/>
    <lineage>
        <taxon>Bacteria</taxon>
        <taxon>Pseudomonadati</taxon>
        <taxon>Bacteroidota</taxon>
        <taxon>Cytophagia</taxon>
        <taxon>Cytophagales</taxon>
        <taxon>Splendidivirgaceae</taxon>
        <taxon>Splendidivirga</taxon>
    </lineage>
</organism>
<evidence type="ECO:0000313" key="1">
    <source>
        <dbReference type="EMBL" id="MDN5204927.1"/>
    </source>
</evidence>
<evidence type="ECO:0000313" key="2">
    <source>
        <dbReference type="Proteomes" id="UP001172082"/>
    </source>
</evidence>
<accession>A0ABT8KVW2</accession>
<sequence>MKKKGTVWIDLYNCLYLVSSKYNEVEYLESPIFEIFDELDSSIINGLSMESLKFFLENDWITEEQKKELNQFKQYLVGIDDKYWNKIDFDLQEDWLFLKKWSISLMDKLGMKKKGWDSDGEQVIIV</sequence>
<comment type="caution">
    <text evidence="1">The sequence shown here is derived from an EMBL/GenBank/DDBJ whole genome shotgun (WGS) entry which is preliminary data.</text>
</comment>
<name>A0ABT8KVW2_9BACT</name>
<dbReference type="EMBL" id="JAUJEA010000013">
    <property type="protein sequence ID" value="MDN5204927.1"/>
    <property type="molecule type" value="Genomic_DNA"/>
</dbReference>